<keyword evidence="2" id="KW-0175">Coiled coil</keyword>
<dbReference type="PANTHER" id="PTHR30469">
    <property type="entry name" value="MULTIDRUG RESISTANCE PROTEIN MDTA"/>
    <property type="match status" value="1"/>
</dbReference>
<dbReference type="Pfam" id="PF25973">
    <property type="entry name" value="BSH_CzcB"/>
    <property type="match status" value="1"/>
</dbReference>
<dbReference type="Gene3D" id="1.10.287.470">
    <property type="entry name" value="Helix hairpin bin"/>
    <property type="match status" value="1"/>
</dbReference>
<feature type="chain" id="PRO_5037609316" evidence="3">
    <location>
        <begin position="36"/>
        <end position="415"/>
    </location>
</feature>
<reference evidence="7" key="2">
    <citation type="submission" date="2020-09" db="EMBL/GenBank/DDBJ databases">
        <authorList>
            <person name="Sun Q."/>
            <person name="Zhou Y."/>
        </authorList>
    </citation>
    <scope>NUCLEOTIDE SEQUENCE</scope>
    <source>
        <strain evidence="7">CGMCC 1.15447</strain>
    </source>
</reference>
<dbReference type="Proteomes" id="UP000648801">
    <property type="component" value="Unassembled WGS sequence"/>
</dbReference>
<dbReference type="SUPFAM" id="SSF111369">
    <property type="entry name" value="HlyD-like secretion proteins"/>
    <property type="match status" value="1"/>
</dbReference>
<dbReference type="EMBL" id="BMJB01000001">
    <property type="protein sequence ID" value="GGA55771.1"/>
    <property type="molecule type" value="Genomic_DNA"/>
</dbReference>
<feature type="domain" description="CusB-like beta-barrel" evidence="4">
    <location>
        <begin position="256"/>
        <end position="324"/>
    </location>
</feature>
<dbReference type="PANTHER" id="PTHR30469:SF37">
    <property type="entry name" value="RAGD PROTEIN"/>
    <property type="match status" value="1"/>
</dbReference>
<evidence type="ECO:0000256" key="3">
    <source>
        <dbReference type="SAM" id="SignalP"/>
    </source>
</evidence>
<dbReference type="Gene3D" id="2.40.50.100">
    <property type="match status" value="1"/>
</dbReference>
<organism evidence="7 8">
    <name type="scientific">Edaphobacter acidisoli</name>
    <dbReference type="NCBI Taxonomy" id="2040573"/>
    <lineage>
        <taxon>Bacteria</taxon>
        <taxon>Pseudomonadati</taxon>
        <taxon>Acidobacteriota</taxon>
        <taxon>Terriglobia</taxon>
        <taxon>Terriglobales</taxon>
        <taxon>Acidobacteriaceae</taxon>
        <taxon>Edaphobacter</taxon>
    </lineage>
</organism>
<evidence type="ECO:0000256" key="2">
    <source>
        <dbReference type="SAM" id="Coils"/>
    </source>
</evidence>
<dbReference type="Gene3D" id="2.40.30.170">
    <property type="match status" value="1"/>
</dbReference>
<evidence type="ECO:0000313" key="7">
    <source>
        <dbReference type="EMBL" id="GGA55771.1"/>
    </source>
</evidence>
<dbReference type="InterPro" id="IPR058627">
    <property type="entry name" value="MdtA-like_C"/>
</dbReference>
<dbReference type="GO" id="GO:0015562">
    <property type="term" value="F:efflux transmembrane transporter activity"/>
    <property type="evidence" value="ECO:0007669"/>
    <property type="project" value="TreeGrafter"/>
</dbReference>
<dbReference type="PROSITE" id="PS51257">
    <property type="entry name" value="PROKAR_LIPOPROTEIN"/>
    <property type="match status" value="1"/>
</dbReference>
<keyword evidence="3" id="KW-0732">Signal</keyword>
<proteinExistence type="inferred from homology"/>
<dbReference type="Pfam" id="PF25967">
    <property type="entry name" value="RND-MFP_C"/>
    <property type="match status" value="1"/>
</dbReference>
<dbReference type="InterPro" id="IPR058647">
    <property type="entry name" value="BSH_CzcB-like"/>
</dbReference>
<protein>
    <submittedName>
        <fullName evidence="7">Secretion protein HlyD</fullName>
    </submittedName>
</protein>
<dbReference type="Gene3D" id="2.40.420.20">
    <property type="match status" value="1"/>
</dbReference>
<keyword evidence="8" id="KW-1185">Reference proteome</keyword>
<feature type="coiled-coil region" evidence="2">
    <location>
        <begin position="164"/>
        <end position="191"/>
    </location>
</feature>
<gene>
    <name evidence="7" type="ORF">GCM10011507_03830</name>
</gene>
<dbReference type="InterPro" id="IPR058792">
    <property type="entry name" value="Beta-barrel_RND_2"/>
</dbReference>
<evidence type="ECO:0000313" key="8">
    <source>
        <dbReference type="Proteomes" id="UP000648801"/>
    </source>
</evidence>
<dbReference type="GO" id="GO:1990281">
    <property type="term" value="C:efflux pump complex"/>
    <property type="evidence" value="ECO:0007669"/>
    <property type="project" value="TreeGrafter"/>
</dbReference>
<dbReference type="NCBIfam" id="TIGR01730">
    <property type="entry name" value="RND_mfp"/>
    <property type="match status" value="1"/>
</dbReference>
<comment type="caution">
    <text evidence="7">The sequence shown here is derived from an EMBL/GenBank/DDBJ whole genome shotgun (WGS) entry which is preliminary data.</text>
</comment>
<dbReference type="RefSeq" id="WP_263364977.1">
    <property type="nucleotide sequence ID" value="NZ_JAGSYK010000002.1"/>
</dbReference>
<dbReference type="Pfam" id="PF25954">
    <property type="entry name" value="Beta-barrel_RND_2"/>
    <property type="match status" value="1"/>
</dbReference>
<dbReference type="AlphaFoldDB" id="A0A916VZS3"/>
<name>A0A916VZS3_9BACT</name>
<evidence type="ECO:0000256" key="1">
    <source>
        <dbReference type="ARBA" id="ARBA00009477"/>
    </source>
</evidence>
<feature type="domain" description="CzcB-like barrel-sandwich hybrid" evidence="6">
    <location>
        <begin position="71"/>
        <end position="233"/>
    </location>
</feature>
<evidence type="ECO:0000259" key="4">
    <source>
        <dbReference type="Pfam" id="PF25954"/>
    </source>
</evidence>
<dbReference type="FunFam" id="2.40.30.170:FF:000010">
    <property type="entry name" value="Efflux RND transporter periplasmic adaptor subunit"/>
    <property type="match status" value="1"/>
</dbReference>
<evidence type="ECO:0000259" key="5">
    <source>
        <dbReference type="Pfam" id="PF25967"/>
    </source>
</evidence>
<accession>A0A916VZS3</accession>
<feature type="domain" description="Multidrug resistance protein MdtA-like C-terminal permuted SH3" evidence="5">
    <location>
        <begin position="332"/>
        <end position="386"/>
    </location>
</feature>
<feature type="signal peptide" evidence="3">
    <location>
        <begin position="1"/>
        <end position="35"/>
    </location>
</feature>
<dbReference type="InterPro" id="IPR006143">
    <property type="entry name" value="RND_pump_MFP"/>
</dbReference>
<sequence length="415" mass="43702">MMKVSSLQTKVSKGLLALPLFLVAGLGCNHSDASAKDAAATLPIAPVVTVTRAPLNNTLEVAGEFIPYQEVELHAKVAGYIRHISVDIGDRVKAGQVLATLDVPELSAQVAGANAGVAQTRDQIARAKSDILSAQANHDALHAAARRLQQASAARPGLIAQQELDDANAKDRAAEAELDAAKSTLAAVEQQLGVSQADQQRYSALEDYSHITAPFTGVVTWRYADTGALIQAGTSNENSMPVVKLAEVDVLRLRLPVPASLASSVKIGDTATVHVQSLGLTFPGKVTRTTDALDLATRTLQVEIDVPNKDGRLQPGMYADVKLNINRTGDSMVLPVQAVDMSGGSPYVMLVDRDNRVEKHPVEVGVATANRTEILSGLNAGDRVIATNLSGYQTGETIEPKVSSMIGAGSRVEGK</sequence>
<reference evidence="7" key="1">
    <citation type="journal article" date="2014" name="Int. J. Syst. Evol. Microbiol.">
        <title>Complete genome sequence of Corynebacterium casei LMG S-19264T (=DSM 44701T), isolated from a smear-ripened cheese.</title>
        <authorList>
            <consortium name="US DOE Joint Genome Institute (JGI-PGF)"/>
            <person name="Walter F."/>
            <person name="Albersmeier A."/>
            <person name="Kalinowski J."/>
            <person name="Ruckert C."/>
        </authorList>
    </citation>
    <scope>NUCLEOTIDE SEQUENCE</scope>
    <source>
        <strain evidence="7">CGMCC 1.15447</strain>
    </source>
</reference>
<comment type="similarity">
    <text evidence="1">Belongs to the membrane fusion protein (MFP) (TC 8.A.1) family.</text>
</comment>
<evidence type="ECO:0000259" key="6">
    <source>
        <dbReference type="Pfam" id="PF25973"/>
    </source>
</evidence>